<dbReference type="InterPro" id="IPR035965">
    <property type="entry name" value="PAS-like_dom_sf"/>
</dbReference>
<evidence type="ECO:0000256" key="3">
    <source>
        <dbReference type="ARBA" id="ARBA00012438"/>
    </source>
</evidence>
<dbReference type="SMART" id="SM00448">
    <property type="entry name" value="REC"/>
    <property type="match status" value="1"/>
</dbReference>
<dbReference type="InterPro" id="IPR005467">
    <property type="entry name" value="His_kinase_dom"/>
</dbReference>
<evidence type="ECO:0000256" key="13">
    <source>
        <dbReference type="ARBA" id="ARBA00023136"/>
    </source>
</evidence>
<dbReference type="InterPro" id="IPR000014">
    <property type="entry name" value="PAS"/>
</dbReference>
<keyword evidence="5 15" id="KW-0597">Phosphoprotein</keyword>
<dbReference type="PROSITE" id="PS50112">
    <property type="entry name" value="PAS"/>
    <property type="match status" value="1"/>
</dbReference>
<dbReference type="InterPro" id="IPR003594">
    <property type="entry name" value="HATPase_dom"/>
</dbReference>
<dbReference type="Pfam" id="PF00989">
    <property type="entry name" value="PAS"/>
    <property type="match status" value="1"/>
</dbReference>
<accession>A0ABX2T5K1</accession>
<evidence type="ECO:0000259" key="22">
    <source>
        <dbReference type="PROSITE" id="PS50894"/>
    </source>
</evidence>
<dbReference type="SMART" id="SM00388">
    <property type="entry name" value="HisKA"/>
    <property type="match status" value="1"/>
</dbReference>
<evidence type="ECO:0000256" key="15">
    <source>
        <dbReference type="PROSITE-ProRule" id="PRU00169"/>
    </source>
</evidence>
<keyword evidence="13 17" id="KW-0472">Membrane</keyword>
<dbReference type="PRINTS" id="PR00344">
    <property type="entry name" value="BCTRLSENSOR"/>
</dbReference>
<evidence type="ECO:0000259" key="18">
    <source>
        <dbReference type="PROSITE" id="PS50109"/>
    </source>
</evidence>
<dbReference type="SMART" id="SM00091">
    <property type="entry name" value="PAS"/>
    <property type="match status" value="1"/>
</dbReference>
<evidence type="ECO:0000256" key="1">
    <source>
        <dbReference type="ARBA" id="ARBA00000085"/>
    </source>
</evidence>
<keyword evidence="9" id="KW-0418">Kinase</keyword>
<feature type="domain" description="HPt" evidence="22">
    <location>
        <begin position="883"/>
        <end position="982"/>
    </location>
</feature>
<keyword evidence="12" id="KW-0902">Two-component regulatory system</keyword>
<dbReference type="PROSITE" id="PS50885">
    <property type="entry name" value="HAMP"/>
    <property type="match status" value="1"/>
</dbReference>
<evidence type="ECO:0000256" key="4">
    <source>
        <dbReference type="ARBA" id="ARBA00022475"/>
    </source>
</evidence>
<dbReference type="PROSITE" id="PS50110">
    <property type="entry name" value="RESPONSE_REGULATORY"/>
    <property type="match status" value="1"/>
</dbReference>
<feature type="domain" description="PAS" evidence="20">
    <location>
        <begin position="329"/>
        <end position="378"/>
    </location>
</feature>
<evidence type="ECO:0000256" key="10">
    <source>
        <dbReference type="ARBA" id="ARBA00022840"/>
    </source>
</evidence>
<keyword evidence="11 17" id="KW-1133">Transmembrane helix</keyword>
<evidence type="ECO:0000256" key="8">
    <source>
        <dbReference type="ARBA" id="ARBA00022741"/>
    </source>
</evidence>
<dbReference type="Proteomes" id="UP000584642">
    <property type="component" value="Unassembled WGS sequence"/>
</dbReference>
<evidence type="ECO:0000256" key="11">
    <source>
        <dbReference type="ARBA" id="ARBA00022989"/>
    </source>
</evidence>
<dbReference type="InterPro" id="IPR008207">
    <property type="entry name" value="Sig_transdc_His_kin_Hpt_dom"/>
</dbReference>
<dbReference type="Gene3D" id="3.30.565.10">
    <property type="entry name" value="Histidine kinase-like ATPase, C-terminal domain"/>
    <property type="match status" value="1"/>
</dbReference>
<proteinExistence type="predicted"/>
<dbReference type="Gene3D" id="1.20.120.160">
    <property type="entry name" value="HPT domain"/>
    <property type="match status" value="1"/>
</dbReference>
<dbReference type="InterPro" id="IPR036097">
    <property type="entry name" value="HisK_dim/P_sf"/>
</dbReference>
<keyword evidence="4" id="KW-1003">Cell membrane</keyword>
<dbReference type="EC" id="2.7.13.3" evidence="3"/>
<evidence type="ECO:0000256" key="7">
    <source>
        <dbReference type="ARBA" id="ARBA00022692"/>
    </source>
</evidence>
<dbReference type="InterPro" id="IPR001789">
    <property type="entry name" value="Sig_transdc_resp-reg_receiver"/>
</dbReference>
<protein>
    <recommendedName>
        <fullName evidence="3">histidine kinase</fullName>
        <ecNumber evidence="3">2.7.13.3</ecNumber>
    </recommendedName>
</protein>
<dbReference type="Pfam" id="PF02518">
    <property type="entry name" value="HATPase_c"/>
    <property type="match status" value="1"/>
</dbReference>
<evidence type="ECO:0000259" key="20">
    <source>
        <dbReference type="PROSITE" id="PS50112"/>
    </source>
</evidence>
<keyword evidence="6" id="KW-0808">Transferase</keyword>
<evidence type="ECO:0000256" key="16">
    <source>
        <dbReference type="SAM" id="MobiDB-lite"/>
    </source>
</evidence>
<keyword evidence="10" id="KW-0067">ATP-binding</keyword>
<organism evidence="23 24">
    <name type="scientific">Azospirillum oleiclasticum</name>
    <dbReference type="NCBI Taxonomy" id="2735135"/>
    <lineage>
        <taxon>Bacteria</taxon>
        <taxon>Pseudomonadati</taxon>
        <taxon>Pseudomonadota</taxon>
        <taxon>Alphaproteobacteria</taxon>
        <taxon>Rhodospirillales</taxon>
        <taxon>Azospirillaceae</taxon>
        <taxon>Azospirillum</taxon>
    </lineage>
</organism>
<keyword evidence="8" id="KW-0547">Nucleotide-binding</keyword>
<dbReference type="Gene3D" id="3.30.450.20">
    <property type="entry name" value="PAS domain"/>
    <property type="match status" value="1"/>
</dbReference>
<dbReference type="SUPFAM" id="SSF47384">
    <property type="entry name" value="Homodimeric domain of signal transducing histidine kinase"/>
    <property type="match status" value="1"/>
</dbReference>
<dbReference type="InterPro" id="IPR003661">
    <property type="entry name" value="HisK_dim/P_dom"/>
</dbReference>
<dbReference type="InterPro" id="IPR011006">
    <property type="entry name" value="CheY-like_superfamily"/>
</dbReference>
<evidence type="ECO:0000256" key="14">
    <source>
        <dbReference type="PROSITE-ProRule" id="PRU00110"/>
    </source>
</evidence>
<comment type="subcellular location">
    <subcellularLocation>
        <location evidence="2">Cell membrane</location>
        <topology evidence="2">Multi-pass membrane protein</topology>
    </subcellularLocation>
</comment>
<evidence type="ECO:0000256" key="17">
    <source>
        <dbReference type="SAM" id="Phobius"/>
    </source>
</evidence>
<evidence type="ECO:0000259" key="21">
    <source>
        <dbReference type="PROSITE" id="PS50885"/>
    </source>
</evidence>
<dbReference type="Pfam" id="PF00072">
    <property type="entry name" value="Response_reg"/>
    <property type="match status" value="1"/>
</dbReference>
<dbReference type="SUPFAM" id="SSF47226">
    <property type="entry name" value="Histidine-containing phosphotransfer domain, HPT domain"/>
    <property type="match status" value="1"/>
</dbReference>
<dbReference type="CDD" id="cd00130">
    <property type="entry name" value="PAS"/>
    <property type="match status" value="1"/>
</dbReference>
<dbReference type="Pfam" id="PF00512">
    <property type="entry name" value="HisKA"/>
    <property type="match status" value="1"/>
</dbReference>
<dbReference type="InterPro" id="IPR003660">
    <property type="entry name" value="HAMP_dom"/>
</dbReference>
<dbReference type="SMART" id="SM00073">
    <property type="entry name" value="HPT"/>
    <property type="match status" value="1"/>
</dbReference>
<dbReference type="SUPFAM" id="SSF52172">
    <property type="entry name" value="CheY-like"/>
    <property type="match status" value="1"/>
</dbReference>
<dbReference type="RefSeq" id="WP_180280168.1">
    <property type="nucleotide sequence ID" value="NZ_JABFDB010000001.1"/>
</dbReference>
<reference evidence="23 24" key="1">
    <citation type="submission" date="2020-05" db="EMBL/GenBank/DDBJ databases">
        <title>Azospirillum oleiclasticum sp. nov, a nitrogen-fixing and heavy crude oil-emulsifying bacterium isolated from the crude oil of Yumen Oilfield.</title>
        <authorList>
            <person name="Wu D."/>
            <person name="Cai M."/>
            <person name="Zhang X."/>
        </authorList>
    </citation>
    <scope>NUCLEOTIDE SEQUENCE [LARGE SCALE GENOMIC DNA]</scope>
    <source>
        <strain evidence="23 24">ROY-1-1-2</strain>
    </source>
</reference>
<dbReference type="InterPro" id="IPR036890">
    <property type="entry name" value="HATPase_C_sf"/>
</dbReference>
<dbReference type="Gene3D" id="3.40.50.2300">
    <property type="match status" value="1"/>
</dbReference>
<dbReference type="SMART" id="SM00387">
    <property type="entry name" value="HATPase_c"/>
    <property type="match status" value="1"/>
</dbReference>
<dbReference type="InterPro" id="IPR036641">
    <property type="entry name" value="HPT_dom_sf"/>
</dbReference>
<dbReference type="SUPFAM" id="SSF55874">
    <property type="entry name" value="ATPase domain of HSP90 chaperone/DNA topoisomerase II/histidine kinase"/>
    <property type="match status" value="1"/>
</dbReference>
<dbReference type="Gene3D" id="1.10.287.130">
    <property type="match status" value="1"/>
</dbReference>
<dbReference type="CDD" id="cd17546">
    <property type="entry name" value="REC_hyHK_CKI1_RcsC-like"/>
    <property type="match status" value="1"/>
</dbReference>
<dbReference type="EMBL" id="JABFDB010000001">
    <property type="protein sequence ID" value="NYZ18423.1"/>
    <property type="molecule type" value="Genomic_DNA"/>
</dbReference>
<name>A0ABX2T5K1_9PROT</name>
<evidence type="ECO:0000256" key="6">
    <source>
        <dbReference type="ARBA" id="ARBA00022679"/>
    </source>
</evidence>
<dbReference type="Pfam" id="PF01627">
    <property type="entry name" value="Hpt"/>
    <property type="match status" value="1"/>
</dbReference>
<feature type="domain" description="Histidine kinase" evidence="18">
    <location>
        <begin position="476"/>
        <end position="699"/>
    </location>
</feature>
<evidence type="ECO:0000313" key="23">
    <source>
        <dbReference type="EMBL" id="NYZ18423.1"/>
    </source>
</evidence>
<evidence type="ECO:0000256" key="9">
    <source>
        <dbReference type="ARBA" id="ARBA00022777"/>
    </source>
</evidence>
<sequence>MKSIDTLTDLSLSMHRVELPALDAAHRLDAGARDVSQLALNVSAATSPAGLRTAAERLEDGNRSLDGPLETLAGLPLGANRGADLVKERDALMAATRSLVLLEQQWMEVDTAILRGLAALLAFQERARADDPAAQAVVASIALSATANSRLVIARIHQSITERLPSIGDPALRERLGALALGDDGIPAIRGRLLDIERRRVNLQRAVVEIGTRFASLASALSLEAGQAVARQHQRTEETGQSLRIDLSIAMSAVVAVMIALFVLLHRGVLRRLLALRDQMVEGVRGRPVTLDTSGGDELADMAAAVQDYIRVIEQRTADLDRSQERLREKTAVLEAVNAITDDAMLGLDADGRILWVNRAAATLVGLEEGDMIGRSCLELLPAWVVERHRAAASEFLAGRDSSRTLGDWRLLGVLHREGHAVPATATVSITTVGGRRHITATVRDMSETRRFEEDLVASRHAAEQANAAKSVFLANMSHELRTPLTGVIGMADFLADTALDHEQKECIDTLRTSARTLLAVVNDVLDLSKIDAGRLELETVDLDLRETLRTVLRLFRPMAAERRLSLATDIDATDSAGTVVKGDPTRIQQILFNLVGNAVKFTEQGEVRIGLLARPQEDGTVALRLTVTDTGIGMTAEQTGRLFVPFSQGDSSTTRRYGGTGLGLSIAHRLVSLMGGSIDVTSRPGEGSCFTVQLRLPAGDPAGVEAAPGDSAEPATTRALRVLVADDNAVNRDLIKRFLTRMGHRVTLATNGREAVGELVGAPVLPDLVLMDVHMPELDGPSAARMIRALPGAAAAVPIVALTADALPEHRAAFVAAGMDEVLVKPVDWGRLRALLDRVGGTAAMPAGPGDPPPAAPPETSTGVANGVIDGARLDELFAILDGGEMRVILDQFIRNARDLIDDLRRTIDGGDPAQARQIAHALKGAAGNVGATRLADLAKGLEETLDRGGRPGALLGALEPAYRSTVAAFAERAARDTPPQSAAG</sequence>
<feature type="transmembrane region" description="Helical" evidence="17">
    <location>
        <begin position="249"/>
        <end position="270"/>
    </location>
</feature>
<feature type="domain" description="HAMP" evidence="21">
    <location>
        <begin position="267"/>
        <end position="318"/>
    </location>
</feature>
<dbReference type="SUPFAM" id="SSF55785">
    <property type="entry name" value="PYP-like sensor domain (PAS domain)"/>
    <property type="match status" value="1"/>
</dbReference>
<dbReference type="NCBIfam" id="TIGR00229">
    <property type="entry name" value="sensory_box"/>
    <property type="match status" value="1"/>
</dbReference>
<dbReference type="PROSITE" id="PS50109">
    <property type="entry name" value="HIS_KIN"/>
    <property type="match status" value="1"/>
</dbReference>
<feature type="domain" description="Response regulatory" evidence="19">
    <location>
        <begin position="722"/>
        <end position="841"/>
    </location>
</feature>
<dbReference type="PROSITE" id="PS50894">
    <property type="entry name" value="HPT"/>
    <property type="match status" value="1"/>
</dbReference>
<dbReference type="CDD" id="cd16922">
    <property type="entry name" value="HATPase_EvgS-ArcB-TorS-like"/>
    <property type="match status" value="1"/>
</dbReference>
<dbReference type="CDD" id="cd00082">
    <property type="entry name" value="HisKA"/>
    <property type="match status" value="1"/>
</dbReference>
<keyword evidence="24" id="KW-1185">Reference proteome</keyword>
<evidence type="ECO:0000259" key="19">
    <source>
        <dbReference type="PROSITE" id="PS50110"/>
    </source>
</evidence>
<feature type="modified residue" description="Phosphohistidine" evidence="14">
    <location>
        <position position="922"/>
    </location>
</feature>
<dbReference type="InterPro" id="IPR013767">
    <property type="entry name" value="PAS_fold"/>
</dbReference>
<comment type="caution">
    <text evidence="23">The sequence shown here is derived from an EMBL/GenBank/DDBJ whole genome shotgun (WGS) entry which is preliminary data.</text>
</comment>
<evidence type="ECO:0000256" key="2">
    <source>
        <dbReference type="ARBA" id="ARBA00004651"/>
    </source>
</evidence>
<feature type="modified residue" description="4-aspartylphosphate" evidence="15">
    <location>
        <position position="773"/>
    </location>
</feature>
<evidence type="ECO:0000313" key="24">
    <source>
        <dbReference type="Proteomes" id="UP000584642"/>
    </source>
</evidence>
<dbReference type="PANTHER" id="PTHR45339">
    <property type="entry name" value="HYBRID SIGNAL TRANSDUCTION HISTIDINE KINASE J"/>
    <property type="match status" value="1"/>
</dbReference>
<evidence type="ECO:0000256" key="12">
    <source>
        <dbReference type="ARBA" id="ARBA00023012"/>
    </source>
</evidence>
<keyword evidence="7 17" id="KW-0812">Transmembrane</keyword>
<dbReference type="PANTHER" id="PTHR45339:SF1">
    <property type="entry name" value="HYBRID SIGNAL TRANSDUCTION HISTIDINE KINASE J"/>
    <property type="match status" value="1"/>
</dbReference>
<dbReference type="InterPro" id="IPR004358">
    <property type="entry name" value="Sig_transdc_His_kin-like_C"/>
</dbReference>
<comment type="catalytic activity">
    <reaction evidence="1">
        <text>ATP + protein L-histidine = ADP + protein N-phospho-L-histidine.</text>
        <dbReference type="EC" id="2.7.13.3"/>
    </reaction>
</comment>
<evidence type="ECO:0000256" key="5">
    <source>
        <dbReference type="ARBA" id="ARBA00022553"/>
    </source>
</evidence>
<gene>
    <name evidence="23" type="ORF">HND93_01760</name>
</gene>
<feature type="region of interest" description="Disordered" evidence="16">
    <location>
        <begin position="844"/>
        <end position="864"/>
    </location>
</feature>